<evidence type="ECO:0000313" key="1">
    <source>
        <dbReference type="EMBL" id="KKL77842.1"/>
    </source>
</evidence>
<organism evidence="1">
    <name type="scientific">marine sediment metagenome</name>
    <dbReference type="NCBI Taxonomy" id="412755"/>
    <lineage>
        <taxon>unclassified sequences</taxon>
        <taxon>metagenomes</taxon>
        <taxon>ecological metagenomes</taxon>
    </lineage>
</organism>
<sequence length="116" mass="13022">MTDYTINWAEVRDMRQSEKSIVSAKATEYICNVFHKQGRVVGLEELYQGYISVFKPENQLTYEGFTIAFDVVAEIVGKKRCPNANCKYGAVSKPNVGMVMCEICNGQAVIDIEKKA</sequence>
<dbReference type="AlphaFoldDB" id="A0A0F9HRU4"/>
<proteinExistence type="predicted"/>
<gene>
    <name evidence="1" type="ORF">LCGC14_2030870</name>
</gene>
<reference evidence="1" key="1">
    <citation type="journal article" date="2015" name="Nature">
        <title>Complex archaea that bridge the gap between prokaryotes and eukaryotes.</title>
        <authorList>
            <person name="Spang A."/>
            <person name="Saw J.H."/>
            <person name="Jorgensen S.L."/>
            <person name="Zaremba-Niedzwiedzka K."/>
            <person name="Martijn J."/>
            <person name="Lind A.E."/>
            <person name="van Eijk R."/>
            <person name="Schleper C."/>
            <person name="Guy L."/>
            <person name="Ettema T.J."/>
        </authorList>
    </citation>
    <scope>NUCLEOTIDE SEQUENCE</scope>
</reference>
<comment type="caution">
    <text evidence="1">The sequence shown here is derived from an EMBL/GenBank/DDBJ whole genome shotgun (WGS) entry which is preliminary data.</text>
</comment>
<accession>A0A0F9HRU4</accession>
<name>A0A0F9HRU4_9ZZZZ</name>
<dbReference type="EMBL" id="LAZR01023634">
    <property type="protein sequence ID" value="KKL77842.1"/>
    <property type="molecule type" value="Genomic_DNA"/>
</dbReference>
<protein>
    <submittedName>
        <fullName evidence="1">Uncharacterized protein</fullName>
    </submittedName>
</protein>